<gene>
    <name evidence="3" type="ORF">MAR_005108</name>
</gene>
<feature type="compositionally biased region" description="Basic and acidic residues" evidence="1">
    <location>
        <begin position="398"/>
        <end position="423"/>
    </location>
</feature>
<organism evidence="3 4">
    <name type="scientific">Mya arenaria</name>
    <name type="common">Soft-shell clam</name>
    <dbReference type="NCBI Taxonomy" id="6604"/>
    <lineage>
        <taxon>Eukaryota</taxon>
        <taxon>Metazoa</taxon>
        <taxon>Spiralia</taxon>
        <taxon>Lophotrochozoa</taxon>
        <taxon>Mollusca</taxon>
        <taxon>Bivalvia</taxon>
        <taxon>Autobranchia</taxon>
        <taxon>Heteroconchia</taxon>
        <taxon>Euheterodonta</taxon>
        <taxon>Imparidentia</taxon>
        <taxon>Neoheterodontei</taxon>
        <taxon>Myida</taxon>
        <taxon>Myoidea</taxon>
        <taxon>Myidae</taxon>
        <taxon>Mya</taxon>
    </lineage>
</organism>
<proteinExistence type="predicted"/>
<feature type="region of interest" description="Disordered" evidence="1">
    <location>
        <begin position="356"/>
        <end position="444"/>
    </location>
</feature>
<feature type="compositionally biased region" description="Polar residues" evidence="1">
    <location>
        <begin position="369"/>
        <end position="379"/>
    </location>
</feature>
<feature type="domain" description="TNFR-Cys" evidence="2">
    <location>
        <begin position="162"/>
        <end position="202"/>
    </location>
</feature>
<dbReference type="InterPro" id="IPR001368">
    <property type="entry name" value="TNFR/NGFR_Cys_rich_reg"/>
</dbReference>
<name>A0ABY7EYJ3_MYAAR</name>
<evidence type="ECO:0000256" key="1">
    <source>
        <dbReference type="SAM" id="MobiDB-lite"/>
    </source>
</evidence>
<evidence type="ECO:0000313" key="3">
    <source>
        <dbReference type="EMBL" id="WAR15003.1"/>
    </source>
</evidence>
<dbReference type="Proteomes" id="UP001164746">
    <property type="component" value="Chromosome 9"/>
</dbReference>
<evidence type="ECO:0000259" key="2">
    <source>
        <dbReference type="PROSITE" id="PS00652"/>
    </source>
</evidence>
<evidence type="ECO:0000313" key="4">
    <source>
        <dbReference type="Proteomes" id="UP001164746"/>
    </source>
</evidence>
<keyword evidence="4" id="KW-1185">Reference proteome</keyword>
<sequence>MPSKALSEAKQLRVHSGYDTCHPRHLVTQNKSVCTLVSTYGTNGSNLREKIYCVREPSHMPPKALSDAKQAGESLQLDLCHPENNSANACCVYPSNITCPVNYHQDDDSNNSCNGVQPTTTAVPTTNITEGSNLNDNDTASTATHLNTTTTQVPGPFYCIQCASGEYYDKNNLKCKTCSTHCLECIDEMKCTKCYVKHDKDCYHECPEGYSPSVKNSEVIKWESKPHKETKINKIFLEGDSKTHFQLQMFGFKLWDNMSHIDANLYGFTCRTNSIEQANFCITEDLSIVDRAECRSESVQLFERFFNSFIFVVLATDDPDDDISSRFIFQLKSQILSLRLSLSSFVILGPGGVGCDSDSGGKTKETPHGLNQNINTNLEQTKESGKKTHIEATYLDVEIPKSTKPKSDNEKQDIKPEEKMKDTDGDDSTNLAQIPKSITEKNEN</sequence>
<feature type="compositionally biased region" description="Basic and acidic residues" evidence="1">
    <location>
        <begin position="380"/>
        <end position="390"/>
    </location>
</feature>
<dbReference type="EMBL" id="CP111020">
    <property type="protein sequence ID" value="WAR15003.1"/>
    <property type="molecule type" value="Genomic_DNA"/>
</dbReference>
<dbReference type="Gene3D" id="2.10.220.10">
    <property type="entry name" value="Hormone Receptor, Insulin-like Growth Factor Receptor 1, Chain A, domain 2"/>
    <property type="match status" value="1"/>
</dbReference>
<dbReference type="PROSITE" id="PS00652">
    <property type="entry name" value="TNFR_NGFR_1"/>
    <property type="match status" value="1"/>
</dbReference>
<accession>A0ABY7EYJ3</accession>
<reference evidence="3" key="1">
    <citation type="submission" date="2022-11" db="EMBL/GenBank/DDBJ databases">
        <title>Centuries of genome instability and evolution in soft-shell clam transmissible cancer (bioRxiv).</title>
        <authorList>
            <person name="Hart S.F.M."/>
            <person name="Yonemitsu M.A."/>
            <person name="Giersch R.M."/>
            <person name="Beal B.F."/>
            <person name="Arriagada G."/>
            <person name="Davis B.W."/>
            <person name="Ostrander E.A."/>
            <person name="Goff S.P."/>
            <person name="Metzger M.J."/>
        </authorList>
    </citation>
    <scope>NUCLEOTIDE SEQUENCE</scope>
    <source>
        <strain evidence="3">MELC-2E11</strain>
        <tissue evidence="3">Siphon/mantle</tissue>
    </source>
</reference>
<protein>
    <recommendedName>
        <fullName evidence="2">TNFR-Cys domain-containing protein</fullName>
    </recommendedName>
</protein>